<name>A0A7J5BA84_9MICO</name>
<organism evidence="2 3">
    <name type="scientific">Gulosibacter chungangensis</name>
    <dbReference type="NCBI Taxonomy" id="979746"/>
    <lineage>
        <taxon>Bacteria</taxon>
        <taxon>Bacillati</taxon>
        <taxon>Actinomycetota</taxon>
        <taxon>Actinomycetes</taxon>
        <taxon>Micrococcales</taxon>
        <taxon>Microbacteriaceae</taxon>
        <taxon>Gulosibacter</taxon>
    </lineage>
</organism>
<dbReference type="OrthoDB" id="5126313at2"/>
<dbReference type="InterPro" id="IPR000182">
    <property type="entry name" value="GNAT_dom"/>
</dbReference>
<feature type="domain" description="N-acetyltransferase" evidence="1">
    <location>
        <begin position="26"/>
        <end position="169"/>
    </location>
</feature>
<dbReference type="SUPFAM" id="SSF55729">
    <property type="entry name" value="Acyl-CoA N-acyltransferases (Nat)"/>
    <property type="match status" value="1"/>
</dbReference>
<evidence type="ECO:0000313" key="2">
    <source>
        <dbReference type="EMBL" id="KAB1641693.1"/>
    </source>
</evidence>
<dbReference type="CDD" id="cd04301">
    <property type="entry name" value="NAT_SF"/>
    <property type="match status" value="1"/>
</dbReference>
<dbReference type="Pfam" id="PF00583">
    <property type="entry name" value="Acetyltransf_1"/>
    <property type="match status" value="1"/>
</dbReference>
<evidence type="ECO:0000313" key="3">
    <source>
        <dbReference type="Proteomes" id="UP000433493"/>
    </source>
</evidence>
<dbReference type="GO" id="GO:0016747">
    <property type="term" value="F:acyltransferase activity, transferring groups other than amino-acyl groups"/>
    <property type="evidence" value="ECO:0007669"/>
    <property type="project" value="InterPro"/>
</dbReference>
<dbReference type="EMBL" id="WBKB01000008">
    <property type="protein sequence ID" value="KAB1641693.1"/>
    <property type="molecule type" value="Genomic_DNA"/>
</dbReference>
<dbReference type="Proteomes" id="UP000433493">
    <property type="component" value="Unassembled WGS sequence"/>
</dbReference>
<dbReference type="Gene3D" id="3.40.630.30">
    <property type="match status" value="1"/>
</dbReference>
<accession>A0A7J5BA84</accession>
<dbReference type="AlphaFoldDB" id="A0A7J5BA84"/>
<sequence length="169" mass="19378">MGEPSRTETPSSADYNAFQSFVCTDPPNREFDRHRGLHHPRIWELETQSAIRNYRFPIQSGDLAIAIFDEKRNLTGACLATRTEDNDHLIQAIAVKLECRNSGIGSELLGRMLKETSNHQDSSGLVVARIHRENEPSQQLFTRFGFIPDGYDQAEPQYTLWWLDRFQAP</sequence>
<dbReference type="InterPro" id="IPR016181">
    <property type="entry name" value="Acyl_CoA_acyltransferase"/>
</dbReference>
<comment type="caution">
    <text evidence="2">The sequence shown here is derived from an EMBL/GenBank/DDBJ whole genome shotgun (WGS) entry which is preliminary data.</text>
</comment>
<keyword evidence="2" id="KW-0808">Transferase</keyword>
<keyword evidence="3" id="KW-1185">Reference proteome</keyword>
<gene>
    <name evidence="2" type="ORF">F8O05_12160</name>
</gene>
<reference evidence="2 3" key="1">
    <citation type="submission" date="2019-09" db="EMBL/GenBank/DDBJ databases">
        <title>Phylogeny of genus Pseudoclavibacter and closely related genus.</title>
        <authorList>
            <person name="Li Y."/>
        </authorList>
    </citation>
    <scope>NUCLEOTIDE SEQUENCE [LARGE SCALE GENOMIC DNA]</scope>
    <source>
        <strain evidence="2 3">KCTC 13959</strain>
    </source>
</reference>
<protein>
    <submittedName>
        <fullName evidence="2">GNAT family N-acetyltransferase</fullName>
    </submittedName>
</protein>
<evidence type="ECO:0000259" key="1">
    <source>
        <dbReference type="PROSITE" id="PS51186"/>
    </source>
</evidence>
<dbReference type="PROSITE" id="PS51186">
    <property type="entry name" value="GNAT"/>
    <property type="match status" value="1"/>
</dbReference>
<dbReference type="RefSeq" id="WP_158053012.1">
    <property type="nucleotide sequence ID" value="NZ_WBKB01000008.1"/>
</dbReference>
<proteinExistence type="predicted"/>